<keyword evidence="2" id="KW-0132">Cell division</keyword>
<name>A0A7G2CSK7_9TRYP</name>
<proteinExistence type="predicted"/>
<evidence type="ECO:0000256" key="4">
    <source>
        <dbReference type="ARBA" id="ARBA00023067"/>
    </source>
</evidence>
<evidence type="ECO:0000259" key="7">
    <source>
        <dbReference type="Pfam" id="PF12717"/>
    </source>
</evidence>
<dbReference type="PANTHER" id="PTHR14222">
    <property type="entry name" value="CONDENSIN"/>
    <property type="match status" value="1"/>
</dbReference>
<keyword evidence="9" id="KW-1185">Reference proteome</keyword>
<dbReference type="Gene3D" id="1.25.10.10">
    <property type="entry name" value="Leucine-rich Repeat Variant"/>
    <property type="match status" value="1"/>
</dbReference>
<dbReference type="EMBL" id="LR877167">
    <property type="protein sequence ID" value="CAD2222011.1"/>
    <property type="molecule type" value="Genomic_DNA"/>
</dbReference>
<dbReference type="PANTHER" id="PTHR14222:SF2">
    <property type="entry name" value="CONDENSIN COMPLEX SUBUNIT 1"/>
    <property type="match status" value="1"/>
</dbReference>
<comment type="subcellular location">
    <subcellularLocation>
        <location evidence="1">Nucleus</location>
    </subcellularLocation>
</comment>
<dbReference type="InterPro" id="IPR016024">
    <property type="entry name" value="ARM-type_fold"/>
</dbReference>
<evidence type="ECO:0000256" key="2">
    <source>
        <dbReference type="ARBA" id="ARBA00022618"/>
    </source>
</evidence>
<feature type="domain" description="Condensin complex subunit 1 C-terminal" evidence="7">
    <location>
        <begin position="185"/>
        <end position="352"/>
    </location>
</feature>
<dbReference type="GO" id="GO:0000796">
    <property type="term" value="C:condensin complex"/>
    <property type="evidence" value="ECO:0007669"/>
    <property type="project" value="TreeGrafter"/>
</dbReference>
<dbReference type="GO" id="GO:0051301">
    <property type="term" value="P:cell division"/>
    <property type="evidence" value="ECO:0007669"/>
    <property type="project" value="UniProtKB-KW"/>
</dbReference>
<evidence type="ECO:0000313" key="9">
    <source>
        <dbReference type="Proteomes" id="UP000515908"/>
    </source>
</evidence>
<dbReference type="Proteomes" id="UP000515908">
    <property type="component" value="Chromosome 23"/>
</dbReference>
<evidence type="ECO:0000256" key="5">
    <source>
        <dbReference type="ARBA" id="ARBA00023242"/>
    </source>
</evidence>
<dbReference type="InterPro" id="IPR032682">
    <property type="entry name" value="Cnd1_C"/>
</dbReference>
<dbReference type="InterPro" id="IPR026971">
    <property type="entry name" value="CND1/NCAPD3"/>
</dbReference>
<keyword evidence="5" id="KW-0539">Nucleus</keyword>
<dbReference type="SUPFAM" id="SSF48371">
    <property type="entry name" value="ARM repeat"/>
    <property type="match status" value="1"/>
</dbReference>
<dbReference type="GO" id="GO:0000779">
    <property type="term" value="C:condensed chromosome, centromeric region"/>
    <property type="evidence" value="ECO:0007669"/>
    <property type="project" value="TreeGrafter"/>
</dbReference>
<dbReference type="InterPro" id="IPR011989">
    <property type="entry name" value="ARM-like"/>
</dbReference>
<dbReference type="GO" id="GO:0007076">
    <property type="term" value="P:mitotic chromosome condensation"/>
    <property type="evidence" value="ECO:0007669"/>
    <property type="project" value="InterPro"/>
</dbReference>
<sequence length="440" mass="49738">MALANSAINALHHLCEVPVLLFTYVLQCLSLRVDRQHQEDAFAKAQLFYVLGLTALKQLVSIETAERLQLKAMEETNSKPAAGENESDSMNKELGFGSHECKRHAIQELAQKRKAAILSNSIWSEHAPGVVSACKQKPPRNEETPFERICAVMCLCNLMIVSEEFCSRNLNLLFTIVANKHEMWVVKTNIVVALGDLACVHPNLLGPYLKEPTTGFFKLLVDDDIRVRAVTIQVCSHLVLGEMLRIRDHLYTIVKLVADPDPTIAKNAETFVQNLAIKEKEKTGNLIPPLVTQLSNVMPADKFQLALRTLLEKVEGDKPIESLVERLCQRFEAYSEKSKKRLALARNIAFCLSELSYGSERLVKRITSETCYQQYRLWLRDPEIFDLFKVIAAKAKRSGRVGVERRDKTVIEEWESRMLAEVGGDEKQVEEEEDVEEDSG</sequence>
<evidence type="ECO:0000256" key="1">
    <source>
        <dbReference type="ARBA" id="ARBA00004123"/>
    </source>
</evidence>
<gene>
    <name evidence="8" type="ORF">ADEAN_000955000</name>
</gene>
<dbReference type="AlphaFoldDB" id="A0A7G2CSK7"/>
<accession>A0A7G2CSK7</accession>
<reference evidence="8 9" key="1">
    <citation type="submission" date="2020-08" db="EMBL/GenBank/DDBJ databases">
        <authorList>
            <person name="Newling K."/>
            <person name="Davey J."/>
            <person name="Forrester S."/>
        </authorList>
    </citation>
    <scope>NUCLEOTIDE SEQUENCE [LARGE SCALE GENOMIC DNA]</scope>
    <source>
        <strain evidence="9">Crithidia deanei Carvalho (ATCC PRA-265)</strain>
    </source>
</reference>
<dbReference type="GO" id="GO:0042393">
    <property type="term" value="F:histone binding"/>
    <property type="evidence" value="ECO:0007669"/>
    <property type="project" value="TreeGrafter"/>
</dbReference>
<evidence type="ECO:0000256" key="6">
    <source>
        <dbReference type="ARBA" id="ARBA00023306"/>
    </source>
</evidence>
<keyword evidence="4" id="KW-0226">DNA condensation</keyword>
<keyword evidence="3" id="KW-0498">Mitosis</keyword>
<dbReference type="VEuPathDB" id="TriTrypDB:ADEAN_000955000"/>
<dbReference type="GO" id="GO:0010032">
    <property type="term" value="P:meiotic chromosome condensation"/>
    <property type="evidence" value="ECO:0007669"/>
    <property type="project" value="TreeGrafter"/>
</dbReference>
<evidence type="ECO:0000256" key="3">
    <source>
        <dbReference type="ARBA" id="ARBA00022776"/>
    </source>
</evidence>
<keyword evidence="6" id="KW-0131">Cell cycle</keyword>
<dbReference type="Pfam" id="PF12717">
    <property type="entry name" value="Cnd1"/>
    <property type="match status" value="1"/>
</dbReference>
<evidence type="ECO:0000313" key="8">
    <source>
        <dbReference type="EMBL" id="CAD2222011.1"/>
    </source>
</evidence>
<protein>
    <submittedName>
        <fullName evidence="8">Non-SMC mitotic condensation complex subunit 1, putative</fullName>
    </submittedName>
</protein>
<dbReference type="GO" id="GO:0005634">
    <property type="term" value="C:nucleus"/>
    <property type="evidence" value="ECO:0007669"/>
    <property type="project" value="UniProtKB-SubCell"/>
</dbReference>
<organism evidence="8 9">
    <name type="scientific">Angomonas deanei</name>
    <dbReference type="NCBI Taxonomy" id="59799"/>
    <lineage>
        <taxon>Eukaryota</taxon>
        <taxon>Discoba</taxon>
        <taxon>Euglenozoa</taxon>
        <taxon>Kinetoplastea</taxon>
        <taxon>Metakinetoplastina</taxon>
        <taxon>Trypanosomatida</taxon>
        <taxon>Trypanosomatidae</taxon>
        <taxon>Strigomonadinae</taxon>
        <taxon>Angomonas</taxon>
    </lineage>
</organism>